<dbReference type="Proteomes" id="UP000886998">
    <property type="component" value="Unassembled WGS sequence"/>
</dbReference>
<accession>A0A8X6YEX9</accession>
<dbReference type="EMBL" id="BMAV01017016">
    <property type="protein sequence ID" value="GFY68354.1"/>
    <property type="molecule type" value="Genomic_DNA"/>
</dbReference>
<keyword evidence="2" id="KW-1185">Reference proteome</keyword>
<protein>
    <submittedName>
        <fullName evidence="1">Uncharacterized protein</fullName>
    </submittedName>
</protein>
<evidence type="ECO:0000313" key="1">
    <source>
        <dbReference type="EMBL" id="GFY68354.1"/>
    </source>
</evidence>
<dbReference type="AlphaFoldDB" id="A0A8X6YEX9"/>
<comment type="caution">
    <text evidence="1">The sequence shown here is derived from an EMBL/GenBank/DDBJ whole genome shotgun (WGS) entry which is preliminary data.</text>
</comment>
<proteinExistence type="predicted"/>
<sequence length="91" mass="10067">MQLNVFVKRQKLDGTSDSEQLDSPTIVDIVLMTRRVPLNINAEFSTESVSFVSSHSQIQPKDPTSGFPVKILASLILGMSLLMNNLVLLHN</sequence>
<gene>
    <name evidence="1" type="ORF">TNIN_28411</name>
</gene>
<evidence type="ECO:0000313" key="2">
    <source>
        <dbReference type="Proteomes" id="UP000886998"/>
    </source>
</evidence>
<organism evidence="1 2">
    <name type="scientific">Trichonephila inaurata madagascariensis</name>
    <dbReference type="NCBI Taxonomy" id="2747483"/>
    <lineage>
        <taxon>Eukaryota</taxon>
        <taxon>Metazoa</taxon>
        <taxon>Ecdysozoa</taxon>
        <taxon>Arthropoda</taxon>
        <taxon>Chelicerata</taxon>
        <taxon>Arachnida</taxon>
        <taxon>Araneae</taxon>
        <taxon>Araneomorphae</taxon>
        <taxon>Entelegynae</taxon>
        <taxon>Araneoidea</taxon>
        <taxon>Nephilidae</taxon>
        <taxon>Trichonephila</taxon>
        <taxon>Trichonephila inaurata</taxon>
    </lineage>
</organism>
<name>A0A8X6YEX9_9ARAC</name>
<reference evidence="1" key="1">
    <citation type="submission" date="2020-08" db="EMBL/GenBank/DDBJ databases">
        <title>Multicomponent nature underlies the extraordinary mechanical properties of spider dragline silk.</title>
        <authorList>
            <person name="Kono N."/>
            <person name="Nakamura H."/>
            <person name="Mori M."/>
            <person name="Yoshida Y."/>
            <person name="Ohtoshi R."/>
            <person name="Malay A.D."/>
            <person name="Moran D.A.P."/>
            <person name="Tomita M."/>
            <person name="Numata K."/>
            <person name="Arakawa K."/>
        </authorList>
    </citation>
    <scope>NUCLEOTIDE SEQUENCE</scope>
</reference>